<comment type="subcellular location">
    <subcellularLocation>
        <location evidence="1">Nucleus</location>
    </subcellularLocation>
</comment>
<evidence type="ECO:0000313" key="9">
    <source>
        <dbReference type="Proteomes" id="UP001163823"/>
    </source>
</evidence>
<evidence type="ECO:0000256" key="5">
    <source>
        <dbReference type="ARBA" id="ARBA00023242"/>
    </source>
</evidence>
<keyword evidence="2" id="KW-0805">Transcription regulation</keyword>
<keyword evidence="9" id="KW-1185">Reference proteome</keyword>
<dbReference type="PANTHER" id="PTHR46665:SF6">
    <property type="entry name" value="TRANSCRIPTION FACTOR BHLH92"/>
    <property type="match status" value="1"/>
</dbReference>
<dbReference type="InterPro" id="IPR045239">
    <property type="entry name" value="bHLH95_bHLH"/>
</dbReference>
<keyword evidence="5" id="KW-0539">Nucleus</keyword>
<comment type="caution">
    <text evidence="8">The sequence shown here is derived from an EMBL/GenBank/DDBJ whole genome shotgun (WGS) entry which is preliminary data.</text>
</comment>
<dbReference type="PANTHER" id="PTHR46665">
    <property type="entry name" value="TRANSCRIPTION FACTOR BHLH041-RELATED-RELATED"/>
    <property type="match status" value="1"/>
</dbReference>
<name>A0AAD7PGJ5_QUISA</name>
<keyword evidence="3" id="KW-0238">DNA-binding</keyword>
<evidence type="ECO:0000256" key="6">
    <source>
        <dbReference type="SAM" id="Coils"/>
    </source>
</evidence>
<dbReference type="GO" id="GO:0005634">
    <property type="term" value="C:nucleus"/>
    <property type="evidence" value="ECO:0007669"/>
    <property type="project" value="UniProtKB-SubCell"/>
</dbReference>
<dbReference type="Gene3D" id="4.10.280.10">
    <property type="entry name" value="Helix-loop-helix DNA-binding domain"/>
    <property type="match status" value="1"/>
</dbReference>
<evidence type="ECO:0000259" key="7">
    <source>
        <dbReference type="PROSITE" id="PS50888"/>
    </source>
</evidence>
<dbReference type="SUPFAM" id="SSF47459">
    <property type="entry name" value="HLH, helix-loop-helix DNA-binding domain"/>
    <property type="match status" value="1"/>
</dbReference>
<protein>
    <submittedName>
        <fullName evidence="8">Transcription factor bHLH92-like</fullName>
    </submittedName>
</protein>
<dbReference type="AlphaFoldDB" id="A0AAD7PGJ5"/>
<accession>A0AAD7PGJ5</accession>
<dbReference type="InterPro" id="IPR011598">
    <property type="entry name" value="bHLH_dom"/>
</dbReference>
<keyword evidence="4" id="KW-0804">Transcription</keyword>
<evidence type="ECO:0000313" key="8">
    <source>
        <dbReference type="EMBL" id="KAJ7954776.1"/>
    </source>
</evidence>
<evidence type="ECO:0000256" key="1">
    <source>
        <dbReference type="ARBA" id="ARBA00004123"/>
    </source>
</evidence>
<dbReference type="Proteomes" id="UP001163823">
    <property type="component" value="Chromosome 9"/>
</dbReference>
<dbReference type="InterPro" id="IPR044658">
    <property type="entry name" value="bHLH92/bHLH041-like"/>
</dbReference>
<evidence type="ECO:0000256" key="3">
    <source>
        <dbReference type="ARBA" id="ARBA00023125"/>
    </source>
</evidence>
<dbReference type="GO" id="GO:0046983">
    <property type="term" value="F:protein dimerization activity"/>
    <property type="evidence" value="ECO:0007669"/>
    <property type="project" value="InterPro"/>
</dbReference>
<feature type="coiled-coil region" evidence="6">
    <location>
        <begin position="115"/>
        <end position="149"/>
    </location>
</feature>
<feature type="domain" description="BHLH" evidence="7">
    <location>
        <begin position="76"/>
        <end position="125"/>
    </location>
</feature>
<dbReference type="InterPro" id="IPR036638">
    <property type="entry name" value="HLH_DNA-bd_sf"/>
</dbReference>
<dbReference type="PROSITE" id="PS50888">
    <property type="entry name" value="BHLH"/>
    <property type="match status" value="1"/>
</dbReference>
<organism evidence="8 9">
    <name type="scientific">Quillaja saponaria</name>
    <name type="common">Soap bark tree</name>
    <dbReference type="NCBI Taxonomy" id="32244"/>
    <lineage>
        <taxon>Eukaryota</taxon>
        <taxon>Viridiplantae</taxon>
        <taxon>Streptophyta</taxon>
        <taxon>Embryophyta</taxon>
        <taxon>Tracheophyta</taxon>
        <taxon>Spermatophyta</taxon>
        <taxon>Magnoliopsida</taxon>
        <taxon>eudicotyledons</taxon>
        <taxon>Gunneridae</taxon>
        <taxon>Pentapetalae</taxon>
        <taxon>rosids</taxon>
        <taxon>fabids</taxon>
        <taxon>Fabales</taxon>
        <taxon>Quillajaceae</taxon>
        <taxon>Quillaja</taxon>
    </lineage>
</organism>
<keyword evidence="6" id="KW-0175">Coiled coil</keyword>
<evidence type="ECO:0000256" key="2">
    <source>
        <dbReference type="ARBA" id="ARBA00023015"/>
    </source>
</evidence>
<reference evidence="8" key="1">
    <citation type="journal article" date="2023" name="Science">
        <title>Elucidation of the pathway for biosynthesis of saponin adjuvants from the soapbark tree.</title>
        <authorList>
            <person name="Reed J."/>
            <person name="Orme A."/>
            <person name="El-Demerdash A."/>
            <person name="Owen C."/>
            <person name="Martin L.B.B."/>
            <person name="Misra R.C."/>
            <person name="Kikuchi S."/>
            <person name="Rejzek M."/>
            <person name="Martin A.C."/>
            <person name="Harkess A."/>
            <person name="Leebens-Mack J."/>
            <person name="Louveau T."/>
            <person name="Stephenson M.J."/>
            <person name="Osbourn A."/>
        </authorList>
    </citation>
    <scope>NUCLEOTIDE SEQUENCE</scope>
    <source>
        <strain evidence="8">S10</strain>
    </source>
</reference>
<proteinExistence type="predicted"/>
<dbReference type="CDD" id="cd11393">
    <property type="entry name" value="bHLH_AtbHLH_like"/>
    <property type="match status" value="1"/>
</dbReference>
<dbReference type="GO" id="GO:0003677">
    <property type="term" value="F:DNA binding"/>
    <property type="evidence" value="ECO:0007669"/>
    <property type="project" value="UniProtKB-KW"/>
</dbReference>
<gene>
    <name evidence="8" type="ORF">O6P43_021477</name>
</gene>
<dbReference type="KEGG" id="qsa:O6P43_021477"/>
<dbReference type="Pfam" id="PF00010">
    <property type="entry name" value="HLH"/>
    <property type="match status" value="1"/>
</dbReference>
<sequence>MDDFFPEKFLGEIFWDEQLPPPPPNPSAFVQYTALPRIELMQKSSGEGSNSKNMNKKMVEFLRRSRPKVTTEHEKERCFRHMINERMRRQRQKQSCLALHSLLPFGTKSDCNSVIQTAAKEIQTLQGYREELQRQRSELEESLKAVEGTSTLVGGTRINLRVPNPTSGIDSMVETLKCLKSLGVNTKRIKSKFSSEEIFAVLETDSVIAAAQVESAIGITLTEFERKFSVPFPLKYD</sequence>
<evidence type="ECO:0000256" key="4">
    <source>
        <dbReference type="ARBA" id="ARBA00023163"/>
    </source>
</evidence>
<dbReference type="EMBL" id="JARAOO010000009">
    <property type="protein sequence ID" value="KAJ7954776.1"/>
    <property type="molecule type" value="Genomic_DNA"/>
</dbReference>